<organism evidence="4 5">
    <name type="scientific">Intestinicryptomonas porci</name>
    <dbReference type="NCBI Taxonomy" id="2926320"/>
    <lineage>
        <taxon>Bacteria</taxon>
        <taxon>Pseudomonadati</taxon>
        <taxon>Verrucomicrobiota</taxon>
        <taxon>Opitutia</taxon>
        <taxon>Opitutales</taxon>
        <taxon>Intestinicryptomonaceae</taxon>
        <taxon>Intestinicryptomonas</taxon>
    </lineage>
</organism>
<dbReference type="Pfam" id="PF01668">
    <property type="entry name" value="SmpB"/>
    <property type="match status" value="1"/>
</dbReference>
<keyword evidence="1 3" id="KW-0963">Cytoplasm</keyword>
<accession>A0ABU4WK84</accession>
<comment type="function">
    <text evidence="3">Required for rescue of stalled ribosomes mediated by trans-translation. Binds to transfer-messenger RNA (tmRNA), required for stable association of tmRNA with ribosomes. tmRNA and SmpB together mimic tRNA shape, replacing the anticodon stem-loop with SmpB. tmRNA is encoded by the ssrA gene; the 2 termini fold to resemble tRNA(Ala) and it encodes a 'tag peptide', a short internal open reading frame. During trans-translation Ala-aminoacylated tmRNA acts like a tRNA, entering the A-site of stalled ribosomes, displacing the stalled mRNA. The ribosome then switches to translate the ORF on the tmRNA; the nascent peptide is terminated with the 'tag peptide' encoded by the tmRNA and targeted for degradation. The ribosome is freed to recommence translation, which seems to be the essential function of trans-translation.</text>
</comment>
<reference evidence="4 5" key="1">
    <citation type="submission" date="2022-03" db="EMBL/GenBank/DDBJ databases">
        <title>Novel taxa within the pig intestine.</title>
        <authorList>
            <person name="Wylensek D."/>
            <person name="Bishof K."/>
            <person name="Afrizal A."/>
            <person name="Clavel T."/>
        </authorList>
    </citation>
    <scope>NUCLEOTIDE SEQUENCE [LARGE SCALE GENOMIC DNA]</scope>
    <source>
        <strain evidence="4 5">CLA-KB-P66</strain>
    </source>
</reference>
<comment type="caution">
    <text evidence="4">The sequence shown here is derived from an EMBL/GenBank/DDBJ whole genome shotgun (WGS) entry which is preliminary data.</text>
</comment>
<dbReference type="NCBIfam" id="TIGR00086">
    <property type="entry name" value="smpB"/>
    <property type="match status" value="1"/>
</dbReference>
<dbReference type="NCBIfam" id="NF003843">
    <property type="entry name" value="PRK05422.1"/>
    <property type="match status" value="1"/>
</dbReference>
<dbReference type="CDD" id="cd09294">
    <property type="entry name" value="SmpB"/>
    <property type="match status" value="1"/>
</dbReference>
<keyword evidence="2 3" id="KW-0694">RNA-binding</keyword>
<dbReference type="EMBL" id="JALBUT010000010">
    <property type="protein sequence ID" value="MDX8416188.1"/>
    <property type="molecule type" value="Genomic_DNA"/>
</dbReference>
<name>A0ABU4WK84_9BACT</name>
<dbReference type="RefSeq" id="WP_370397643.1">
    <property type="nucleotide sequence ID" value="NZ_JALBUT010000010.1"/>
</dbReference>
<dbReference type="HAMAP" id="MF_00023">
    <property type="entry name" value="SmpB"/>
    <property type="match status" value="1"/>
</dbReference>
<dbReference type="PANTHER" id="PTHR30308:SF2">
    <property type="entry name" value="SSRA-BINDING PROTEIN"/>
    <property type="match status" value="1"/>
</dbReference>
<proteinExistence type="inferred from homology"/>
<sequence>MAKKQDISARITEIRNRKASHDYFIGETFEAGIVLSGTEAKSLRAGKAQIQDAFVRIDRGEAILYNCHISEYDFGNIYNHVATRERKLLLHKNQILKLKSEVEKNSAAIIPIRIYFKRGFAKVEIAVCKGKKLYDKRESIKKAEAMREAKRAMSLRNYR</sequence>
<dbReference type="InterPro" id="IPR023620">
    <property type="entry name" value="SmpB"/>
</dbReference>
<dbReference type="Gene3D" id="2.40.280.10">
    <property type="match status" value="1"/>
</dbReference>
<dbReference type="Proteomes" id="UP001275932">
    <property type="component" value="Unassembled WGS sequence"/>
</dbReference>
<evidence type="ECO:0000256" key="3">
    <source>
        <dbReference type="HAMAP-Rule" id="MF_00023"/>
    </source>
</evidence>
<comment type="similarity">
    <text evidence="3">Belongs to the SmpB family.</text>
</comment>
<dbReference type="PANTHER" id="PTHR30308">
    <property type="entry name" value="TMRNA-BINDING COMPONENT OF TRANS-TRANSLATION TAGGING COMPLEX"/>
    <property type="match status" value="1"/>
</dbReference>
<dbReference type="SUPFAM" id="SSF74982">
    <property type="entry name" value="Small protein B (SmpB)"/>
    <property type="match status" value="1"/>
</dbReference>
<evidence type="ECO:0000313" key="4">
    <source>
        <dbReference type="EMBL" id="MDX8416188.1"/>
    </source>
</evidence>
<gene>
    <name evidence="3 4" type="primary">smpB</name>
    <name evidence="4" type="ORF">MOX91_08395</name>
</gene>
<keyword evidence="5" id="KW-1185">Reference proteome</keyword>
<evidence type="ECO:0000256" key="2">
    <source>
        <dbReference type="ARBA" id="ARBA00022884"/>
    </source>
</evidence>
<protein>
    <recommendedName>
        <fullName evidence="3">SsrA-binding protein</fullName>
    </recommendedName>
    <alternativeName>
        <fullName evidence="3">Small protein B</fullName>
    </alternativeName>
</protein>
<dbReference type="InterPro" id="IPR000037">
    <property type="entry name" value="SsrA-bd_prot"/>
</dbReference>
<evidence type="ECO:0000313" key="5">
    <source>
        <dbReference type="Proteomes" id="UP001275932"/>
    </source>
</evidence>
<evidence type="ECO:0000256" key="1">
    <source>
        <dbReference type="ARBA" id="ARBA00022490"/>
    </source>
</evidence>
<comment type="subcellular location">
    <subcellularLocation>
        <location evidence="3">Cytoplasm</location>
    </subcellularLocation>
    <text evidence="3">The tmRNA-SmpB complex associates with stalled 70S ribosomes.</text>
</comment>